<dbReference type="Gene3D" id="3.40.50.150">
    <property type="entry name" value="Vaccinia Virus protein VP39"/>
    <property type="match status" value="1"/>
</dbReference>
<evidence type="ECO:0000256" key="1">
    <source>
        <dbReference type="ARBA" id="ARBA00022603"/>
    </source>
</evidence>
<proteinExistence type="inferred from homology"/>
<sequence>ADKENYINYYNTILERNLLSDNGTMVADNVLMEGYVSQLTKDLSQISPILQPMIKHLRLFNEHVANDQRTTQ</sequence>
<evidence type="ECO:0000313" key="6">
    <source>
        <dbReference type="Proteomes" id="UP000789405"/>
    </source>
</evidence>
<keyword evidence="1" id="KW-0489">Methyltransferase</keyword>
<protein>
    <submittedName>
        <fullName evidence="5">3864_t:CDS:1</fullName>
    </submittedName>
</protein>
<comment type="similarity">
    <text evidence="4">Belongs to the class I-like SAM-binding methyltransferase superfamily. Cation-dependent O-methyltransferase family.</text>
</comment>
<comment type="caution">
    <text evidence="5">The sequence shown here is derived from an EMBL/GenBank/DDBJ whole genome shotgun (WGS) entry which is preliminary data.</text>
</comment>
<dbReference type="InterPro" id="IPR002935">
    <property type="entry name" value="SAM_O-MeTrfase"/>
</dbReference>
<evidence type="ECO:0000313" key="5">
    <source>
        <dbReference type="EMBL" id="CAG8818687.1"/>
    </source>
</evidence>
<gene>
    <name evidence="5" type="ORF">DERYTH_LOCUS26664</name>
</gene>
<dbReference type="OrthoDB" id="10251242at2759"/>
<feature type="non-terminal residue" evidence="5">
    <location>
        <position position="72"/>
    </location>
</feature>
<dbReference type="Proteomes" id="UP000789405">
    <property type="component" value="Unassembled WGS sequence"/>
</dbReference>
<evidence type="ECO:0000256" key="2">
    <source>
        <dbReference type="ARBA" id="ARBA00022679"/>
    </source>
</evidence>
<dbReference type="InterPro" id="IPR029063">
    <property type="entry name" value="SAM-dependent_MTases_sf"/>
</dbReference>
<dbReference type="GO" id="GO:0032259">
    <property type="term" value="P:methylation"/>
    <property type="evidence" value="ECO:0007669"/>
    <property type="project" value="UniProtKB-KW"/>
</dbReference>
<accession>A0A9N9PGQ6</accession>
<dbReference type="Pfam" id="PF01596">
    <property type="entry name" value="Methyltransf_3"/>
    <property type="match status" value="1"/>
</dbReference>
<reference evidence="5" key="1">
    <citation type="submission" date="2021-06" db="EMBL/GenBank/DDBJ databases">
        <authorList>
            <person name="Kallberg Y."/>
            <person name="Tangrot J."/>
            <person name="Rosling A."/>
        </authorList>
    </citation>
    <scope>NUCLEOTIDE SEQUENCE</scope>
    <source>
        <strain evidence="5">MA453B</strain>
    </source>
</reference>
<name>A0A9N9PGQ6_9GLOM</name>
<evidence type="ECO:0000256" key="3">
    <source>
        <dbReference type="ARBA" id="ARBA00022691"/>
    </source>
</evidence>
<keyword evidence="3" id="KW-0949">S-adenosyl-L-methionine</keyword>
<dbReference type="GO" id="GO:0008171">
    <property type="term" value="F:O-methyltransferase activity"/>
    <property type="evidence" value="ECO:0007669"/>
    <property type="project" value="InterPro"/>
</dbReference>
<evidence type="ECO:0000256" key="4">
    <source>
        <dbReference type="ARBA" id="ARBA00023453"/>
    </source>
</evidence>
<dbReference type="EMBL" id="CAJVPY010056883">
    <property type="protein sequence ID" value="CAG8818687.1"/>
    <property type="molecule type" value="Genomic_DNA"/>
</dbReference>
<dbReference type="AlphaFoldDB" id="A0A9N9PGQ6"/>
<feature type="non-terminal residue" evidence="5">
    <location>
        <position position="1"/>
    </location>
</feature>
<keyword evidence="6" id="KW-1185">Reference proteome</keyword>
<keyword evidence="2" id="KW-0808">Transferase</keyword>
<organism evidence="5 6">
    <name type="scientific">Dentiscutata erythropus</name>
    <dbReference type="NCBI Taxonomy" id="1348616"/>
    <lineage>
        <taxon>Eukaryota</taxon>
        <taxon>Fungi</taxon>
        <taxon>Fungi incertae sedis</taxon>
        <taxon>Mucoromycota</taxon>
        <taxon>Glomeromycotina</taxon>
        <taxon>Glomeromycetes</taxon>
        <taxon>Diversisporales</taxon>
        <taxon>Gigasporaceae</taxon>
        <taxon>Dentiscutata</taxon>
    </lineage>
</organism>